<reference evidence="2 3" key="1">
    <citation type="journal article" date="2019" name="Microorganisms">
        <title>Systematic Affiliation and Genome Analysis of Subtercola vilae DB165(T) with Particular Emphasis on Cold Adaptation of an Isolate from a High-Altitude Cold Volcano Lake.</title>
        <authorList>
            <person name="Villalobos A.S."/>
            <person name="Wiese J."/>
            <person name="Imhoff J.F."/>
            <person name="Dorador C."/>
            <person name="Keller A."/>
            <person name="Hentschel U."/>
        </authorList>
    </citation>
    <scope>NUCLEOTIDE SEQUENCE [LARGE SCALE GENOMIC DNA]</scope>
    <source>
        <strain evidence="2 3">DB165</strain>
    </source>
</reference>
<protein>
    <submittedName>
        <fullName evidence="2">Uncharacterized protein</fullName>
    </submittedName>
</protein>
<evidence type="ECO:0000313" key="2">
    <source>
        <dbReference type="EMBL" id="TIH29653.1"/>
    </source>
</evidence>
<accession>A0A4T2BE40</accession>
<evidence type="ECO:0000313" key="3">
    <source>
        <dbReference type="Proteomes" id="UP000306192"/>
    </source>
</evidence>
<evidence type="ECO:0000256" key="1">
    <source>
        <dbReference type="SAM" id="SignalP"/>
    </source>
</evidence>
<proteinExistence type="predicted"/>
<gene>
    <name evidence="2" type="ORF">D4765_17785</name>
</gene>
<dbReference type="OrthoDB" id="5005342at2"/>
<feature type="chain" id="PRO_5038797991" evidence="1">
    <location>
        <begin position="32"/>
        <end position="217"/>
    </location>
</feature>
<keyword evidence="1" id="KW-0732">Signal</keyword>
<organism evidence="2 3">
    <name type="scientific">Subtercola vilae</name>
    <dbReference type="NCBI Taxonomy" id="2056433"/>
    <lineage>
        <taxon>Bacteria</taxon>
        <taxon>Bacillati</taxon>
        <taxon>Actinomycetota</taxon>
        <taxon>Actinomycetes</taxon>
        <taxon>Micrococcales</taxon>
        <taxon>Microbacteriaceae</taxon>
        <taxon>Subtercola</taxon>
    </lineage>
</organism>
<feature type="signal peptide" evidence="1">
    <location>
        <begin position="1"/>
        <end position="31"/>
    </location>
</feature>
<dbReference type="Proteomes" id="UP000306192">
    <property type="component" value="Unassembled WGS sequence"/>
</dbReference>
<dbReference type="AlphaFoldDB" id="A0A4T2BE40"/>
<keyword evidence="3" id="KW-1185">Reference proteome</keyword>
<sequence>MSPTTSARPNRLRRAAIAASLGLAAMTSLSACGVAPWQVSASGVPSASDASAAPSATPAPQATITPIVNDLATGTAQHLLQAGDIALTVNYFSTLSMDKWQASANKPVSFNMIGVLGSDQGQRIYLSRVSLSPAVTDRDGKALAAPATLSDQATVAPGYFIKSPYSYSETFVLPPVDPAATEITLQFTFELLLQTTPTSSDYSKQTATDTITVAIAK</sequence>
<dbReference type="EMBL" id="QYRT01000059">
    <property type="protein sequence ID" value="TIH29653.1"/>
    <property type="molecule type" value="Genomic_DNA"/>
</dbReference>
<dbReference type="RefSeq" id="WP_136643651.1">
    <property type="nucleotide sequence ID" value="NZ_QYRT01000059.1"/>
</dbReference>
<comment type="caution">
    <text evidence="2">The sequence shown here is derived from an EMBL/GenBank/DDBJ whole genome shotgun (WGS) entry which is preliminary data.</text>
</comment>
<name>A0A4T2BE40_9MICO</name>